<dbReference type="SUPFAM" id="SSF50621">
    <property type="entry name" value="Alanine racemase C-terminal domain-like"/>
    <property type="match status" value="1"/>
</dbReference>
<dbReference type="PANTHER" id="PTHR43727:SF2">
    <property type="entry name" value="GROUP IV DECARBOXYLASE"/>
    <property type="match status" value="1"/>
</dbReference>
<dbReference type="InterPro" id="IPR009006">
    <property type="entry name" value="Ala_racemase/Decarboxylase_C"/>
</dbReference>
<dbReference type="Pfam" id="PF02784">
    <property type="entry name" value="Orn_Arg_deC_N"/>
    <property type="match status" value="1"/>
</dbReference>
<protein>
    <submittedName>
        <fullName evidence="6">Type III PLP-dependent enzyme</fullName>
    </submittedName>
</protein>
<sequence>MSSLGPERLERLAAEYGTPLYVYDLDELRAAYADLSGALPTGSHLFYSLKANPHPPLVRELLDLGARAEVCSPSELDTALDSGADASACLYTGPAKTETELDHALARGVGLFSVDSPTDLARLGRCARRAGTAAKAILRLNPADYPRGAGLAMGGAPSQFGADVAWVREQPDRFRADGVELVGYHVYAGTNIDDVERLATWFEVALDAVRQAQEALRLRLEIIDLGGGFGHPYARPGTRPPWPGLAGRITEALGGFGGPPPVVAFESGRYLVCGCGALVVRVQDVKTSQGTRFVIADGGINALGGMQGLRRVPPIMAEALPAPGANGAGGSGAASRTVLAGPLCTALDLLNQRAELPGVRPGDLLVIPNVGAYGLTASLVAFLGRTAPAEVSVDARGVRSALRLDLRYGELPAARPDGGLTGDRGDRAEMR</sequence>
<evidence type="ECO:0000256" key="1">
    <source>
        <dbReference type="ARBA" id="ARBA00001933"/>
    </source>
</evidence>
<dbReference type="Proteomes" id="UP001596074">
    <property type="component" value="Unassembled WGS sequence"/>
</dbReference>
<dbReference type="InterPro" id="IPR022657">
    <property type="entry name" value="De-COase2_CS"/>
</dbReference>
<gene>
    <name evidence="6" type="ORF">ACFPZN_02390</name>
</gene>
<evidence type="ECO:0000313" key="6">
    <source>
        <dbReference type="EMBL" id="MFC5744458.1"/>
    </source>
</evidence>
<evidence type="ECO:0000256" key="3">
    <source>
        <dbReference type="RuleBase" id="RU003737"/>
    </source>
</evidence>
<dbReference type="InterPro" id="IPR002433">
    <property type="entry name" value="Orn_de-COase"/>
</dbReference>
<dbReference type="InterPro" id="IPR022644">
    <property type="entry name" value="De-COase2_N"/>
</dbReference>
<feature type="domain" description="Orn/DAP/Arg decarboxylase 2 N-terminal" evidence="5">
    <location>
        <begin position="26"/>
        <end position="272"/>
    </location>
</feature>
<dbReference type="PRINTS" id="PR01179">
    <property type="entry name" value="ODADCRBXLASE"/>
</dbReference>
<name>A0ABW0ZSS6_9ACTN</name>
<proteinExistence type="inferred from homology"/>
<dbReference type="InterPro" id="IPR029066">
    <property type="entry name" value="PLP-binding_barrel"/>
</dbReference>
<dbReference type="InterPro" id="IPR022643">
    <property type="entry name" value="De-COase2_C"/>
</dbReference>
<comment type="cofactor">
    <cofactor evidence="1">
        <name>pyridoxal 5'-phosphate</name>
        <dbReference type="ChEBI" id="CHEBI:597326"/>
    </cofactor>
</comment>
<dbReference type="PROSITE" id="PS00879">
    <property type="entry name" value="ODR_DC_2_2"/>
    <property type="match status" value="1"/>
</dbReference>
<dbReference type="PANTHER" id="PTHR43727">
    <property type="entry name" value="DIAMINOPIMELATE DECARBOXYLASE"/>
    <property type="match status" value="1"/>
</dbReference>
<reference evidence="7" key="1">
    <citation type="journal article" date="2019" name="Int. J. Syst. Evol. Microbiol.">
        <title>The Global Catalogue of Microorganisms (GCM) 10K type strain sequencing project: providing services to taxonomists for standard genome sequencing and annotation.</title>
        <authorList>
            <consortium name="The Broad Institute Genomics Platform"/>
            <consortium name="The Broad Institute Genome Sequencing Center for Infectious Disease"/>
            <person name="Wu L."/>
            <person name="Ma J."/>
        </authorList>
    </citation>
    <scope>NUCLEOTIDE SEQUENCE [LARGE SCALE GENOMIC DNA]</scope>
    <source>
        <strain evidence="7">KCTC 42087</strain>
    </source>
</reference>
<evidence type="ECO:0000256" key="2">
    <source>
        <dbReference type="ARBA" id="ARBA00022898"/>
    </source>
</evidence>
<dbReference type="Gene3D" id="2.40.37.10">
    <property type="entry name" value="Lyase, Ornithine Decarboxylase, Chain A, domain 1"/>
    <property type="match status" value="1"/>
</dbReference>
<evidence type="ECO:0000313" key="7">
    <source>
        <dbReference type="Proteomes" id="UP001596074"/>
    </source>
</evidence>
<dbReference type="Pfam" id="PF00278">
    <property type="entry name" value="Orn_DAP_Arg_deC"/>
    <property type="match status" value="1"/>
</dbReference>
<comment type="caution">
    <text evidence="6">The sequence shown here is derived from an EMBL/GenBank/DDBJ whole genome shotgun (WGS) entry which is preliminary data.</text>
</comment>
<feature type="domain" description="Orn/DAP/Arg decarboxylase 2 C-terminal" evidence="4">
    <location>
        <begin position="21"/>
        <end position="371"/>
    </location>
</feature>
<comment type="similarity">
    <text evidence="3">Belongs to the Orn/Lys/Arg decarboxylase class-II family.</text>
</comment>
<dbReference type="SUPFAM" id="SSF51419">
    <property type="entry name" value="PLP-binding barrel"/>
    <property type="match status" value="1"/>
</dbReference>
<keyword evidence="2" id="KW-0663">Pyridoxal phosphate</keyword>
<dbReference type="EMBL" id="JBHSON010000003">
    <property type="protein sequence ID" value="MFC5744458.1"/>
    <property type="molecule type" value="Genomic_DNA"/>
</dbReference>
<dbReference type="InterPro" id="IPR000183">
    <property type="entry name" value="Orn/DAP/Arg_de-COase"/>
</dbReference>
<evidence type="ECO:0000259" key="4">
    <source>
        <dbReference type="Pfam" id="PF00278"/>
    </source>
</evidence>
<dbReference type="RefSeq" id="WP_378279644.1">
    <property type="nucleotide sequence ID" value="NZ_JBHSON010000003.1"/>
</dbReference>
<dbReference type="Gene3D" id="3.20.20.10">
    <property type="entry name" value="Alanine racemase"/>
    <property type="match status" value="1"/>
</dbReference>
<organism evidence="6 7">
    <name type="scientific">Actinomadura rugatobispora</name>
    <dbReference type="NCBI Taxonomy" id="1994"/>
    <lineage>
        <taxon>Bacteria</taxon>
        <taxon>Bacillati</taxon>
        <taxon>Actinomycetota</taxon>
        <taxon>Actinomycetes</taxon>
        <taxon>Streptosporangiales</taxon>
        <taxon>Thermomonosporaceae</taxon>
        <taxon>Actinomadura</taxon>
    </lineage>
</organism>
<accession>A0ABW0ZSS6</accession>
<evidence type="ECO:0000259" key="5">
    <source>
        <dbReference type="Pfam" id="PF02784"/>
    </source>
</evidence>
<dbReference type="PRINTS" id="PR01182">
    <property type="entry name" value="ORNDCRBXLASE"/>
</dbReference>
<keyword evidence="7" id="KW-1185">Reference proteome</keyword>